<dbReference type="EMBL" id="WNCN01000004">
    <property type="protein sequence ID" value="MTU38633.1"/>
    <property type="molecule type" value="Genomic_DNA"/>
</dbReference>
<dbReference type="EMBL" id="QSII01000037">
    <property type="protein sequence ID" value="RHC79597.1"/>
    <property type="molecule type" value="Genomic_DNA"/>
</dbReference>
<dbReference type="EMBL" id="BQNZ01000001">
    <property type="protein sequence ID" value="GKH70737.1"/>
    <property type="molecule type" value="Genomic_DNA"/>
</dbReference>
<accession>A0A351DXK2</accession>
<proteinExistence type="predicted"/>
<feature type="chain" id="PRO_5044584844" description="DUF4890 domain-containing protein" evidence="1">
    <location>
        <begin position="23"/>
        <end position="156"/>
    </location>
</feature>
<dbReference type="RefSeq" id="WP_005636674.1">
    <property type="nucleotide sequence ID" value="NZ_BAABYG010000001.1"/>
</dbReference>
<evidence type="ECO:0000313" key="8">
    <source>
        <dbReference type="Proteomes" id="UP000482671"/>
    </source>
</evidence>
<dbReference type="EMBL" id="WNDD01000013">
    <property type="protein sequence ID" value="MTV02547.1"/>
    <property type="molecule type" value="Genomic_DNA"/>
</dbReference>
<sequence>MNKIFFITFVACSVVFSFSAHAQSGKQHRNFDREAFFAKKNAFITAEMGLTPEEAASFIPLCNELQEKMFEAGRECRKLSKDLKHNENATDADYLKVIDECVSVNMRQAQLEKEYYEKFKKILSPKKLYRYKRAEGKFAREFMRGGDDRKEENRKK</sequence>
<evidence type="ECO:0008006" key="9">
    <source>
        <dbReference type="Google" id="ProtNLM"/>
    </source>
</evidence>
<dbReference type="STRING" id="46503.ERS852463_03514"/>
<keyword evidence="7" id="KW-1185">Reference proteome</keyword>
<reference evidence="5 6" key="1">
    <citation type="submission" date="2018-08" db="EMBL/GenBank/DDBJ databases">
        <title>A genome reference for cultivated species of the human gut microbiota.</title>
        <authorList>
            <person name="Zou Y."/>
            <person name="Xue W."/>
            <person name="Luo G."/>
        </authorList>
    </citation>
    <scope>NUCLEOTIDE SEQUENCE [LARGE SCALE GENOMIC DNA]</scope>
    <source>
        <strain evidence="5 6">AM34-17</strain>
    </source>
</reference>
<dbReference type="Proteomes" id="UP000482671">
    <property type="component" value="Unassembled WGS sequence"/>
</dbReference>
<evidence type="ECO:0000313" key="3">
    <source>
        <dbReference type="EMBL" id="MTU38633.1"/>
    </source>
</evidence>
<evidence type="ECO:0000313" key="7">
    <source>
        <dbReference type="Proteomes" id="UP000434916"/>
    </source>
</evidence>
<comment type="caution">
    <text evidence="5">The sequence shown here is derived from an EMBL/GenBank/DDBJ whole genome shotgun (WGS) entry which is preliminary data.</text>
</comment>
<dbReference type="GeneID" id="49204659"/>
<dbReference type="Proteomes" id="UP001055114">
    <property type="component" value="Unassembled WGS sequence"/>
</dbReference>
<evidence type="ECO:0000313" key="2">
    <source>
        <dbReference type="EMBL" id="GKH70737.1"/>
    </source>
</evidence>
<evidence type="ECO:0000256" key="1">
    <source>
        <dbReference type="SAM" id="SignalP"/>
    </source>
</evidence>
<dbReference type="OrthoDB" id="675330at2"/>
<evidence type="ECO:0000313" key="4">
    <source>
        <dbReference type="EMBL" id="MTV02547.1"/>
    </source>
</evidence>
<dbReference type="AlphaFoldDB" id="A0A351DXK2"/>
<evidence type="ECO:0000313" key="5">
    <source>
        <dbReference type="EMBL" id="RHC79597.1"/>
    </source>
</evidence>
<feature type="signal peptide" evidence="1">
    <location>
        <begin position="1"/>
        <end position="22"/>
    </location>
</feature>
<dbReference type="Proteomes" id="UP000434916">
    <property type="component" value="Unassembled WGS sequence"/>
</dbReference>
<reference evidence="2" key="3">
    <citation type="submission" date="2022-01" db="EMBL/GenBank/DDBJ databases">
        <title>Novel bile acid biosynthetic pathways are enriched in the microbiome of centenarians.</title>
        <authorList>
            <person name="Sato Y."/>
            <person name="Atarashi K."/>
            <person name="Plichta R.D."/>
            <person name="Arai Y."/>
            <person name="Sasajima S."/>
            <person name="Kearney M.S."/>
            <person name="Suda W."/>
            <person name="Takeshita K."/>
            <person name="Sasaki T."/>
            <person name="Okamoto S."/>
            <person name="Skelly N.A."/>
            <person name="Okamura Y."/>
            <person name="Vlamakis H."/>
            <person name="Li Y."/>
            <person name="Tanoue T."/>
            <person name="Takei H."/>
            <person name="Nittono H."/>
            <person name="Narushima S."/>
            <person name="Irie J."/>
            <person name="Itoh H."/>
            <person name="Moriya K."/>
            <person name="Sugiura Y."/>
            <person name="Suematsu M."/>
            <person name="Moritoki N."/>
            <person name="Shibata S."/>
            <person name="Littman R.D."/>
            <person name="Fischbach A.M."/>
            <person name="Uwamino Y."/>
            <person name="Inoue T."/>
            <person name="Honda A."/>
            <person name="Hattori M."/>
            <person name="Murai T."/>
            <person name="Xavier J.R."/>
            <person name="Hirose N."/>
            <person name="Honda K."/>
        </authorList>
    </citation>
    <scope>NUCLEOTIDE SEQUENCE</scope>
    <source>
        <strain evidence="2">CE91-St3</strain>
    </source>
</reference>
<evidence type="ECO:0000313" key="6">
    <source>
        <dbReference type="Proteomes" id="UP000286260"/>
    </source>
</evidence>
<dbReference type="Proteomes" id="UP000286260">
    <property type="component" value="Unassembled WGS sequence"/>
</dbReference>
<organism evidence="5 6">
    <name type="scientific">Parabacteroides merdae</name>
    <dbReference type="NCBI Taxonomy" id="46503"/>
    <lineage>
        <taxon>Bacteria</taxon>
        <taxon>Pseudomonadati</taxon>
        <taxon>Bacteroidota</taxon>
        <taxon>Bacteroidia</taxon>
        <taxon>Bacteroidales</taxon>
        <taxon>Tannerellaceae</taxon>
        <taxon>Parabacteroides</taxon>
    </lineage>
</organism>
<reference evidence="7 8" key="2">
    <citation type="journal article" date="2019" name="Nat. Med.">
        <title>A library of human gut bacterial isolates paired with longitudinal multiomics data enables mechanistic microbiome research.</title>
        <authorList>
            <person name="Poyet M."/>
            <person name="Groussin M."/>
            <person name="Gibbons S.M."/>
            <person name="Avila-Pacheco J."/>
            <person name="Jiang X."/>
            <person name="Kearney S.M."/>
            <person name="Perrotta A.R."/>
            <person name="Berdy B."/>
            <person name="Zhao S."/>
            <person name="Lieberman T.D."/>
            <person name="Swanson P.K."/>
            <person name="Smith M."/>
            <person name="Roesemann S."/>
            <person name="Alexander J.E."/>
            <person name="Rich S.A."/>
            <person name="Livny J."/>
            <person name="Vlamakis H."/>
            <person name="Clish C."/>
            <person name="Bullock K."/>
            <person name="Deik A."/>
            <person name="Scott J."/>
            <person name="Pierce K.A."/>
            <person name="Xavier R.J."/>
            <person name="Alm E.J."/>
        </authorList>
    </citation>
    <scope>NUCLEOTIDE SEQUENCE [LARGE SCALE GENOMIC DNA]</scope>
    <source>
        <strain evidence="4 8">BIOML-A11</strain>
        <strain evidence="3 7">BIOML-A29</strain>
    </source>
</reference>
<name>A0A351DXK2_9BACT</name>
<keyword evidence="1" id="KW-0732">Signal</keyword>
<protein>
    <recommendedName>
        <fullName evidence="9">DUF4890 domain-containing protein</fullName>
    </recommendedName>
</protein>
<gene>
    <name evidence="2" type="ORF">CE91St3_06000</name>
    <name evidence="5" type="ORF">DW828_18680</name>
    <name evidence="3" type="ORF">GMD82_03750</name>
    <name evidence="4" type="ORF">GME02_12990</name>
</gene>